<comment type="caution">
    <text evidence="1">The sequence shown here is derived from an EMBL/GenBank/DDBJ whole genome shotgun (WGS) entry which is preliminary data.</text>
</comment>
<dbReference type="RefSeq" id="WP_192929685.1">
    <property type="nucleotide sequence ID" value="NZ_WBZB01000016.1"/>
</dbReference>
<evidence type="ECO:0000313" key="1">
    <source>
        <dbReference type="EMBL" id="KAB3530683.1"/>
    </source>
</evidence>
<sequence>MNQKKKVRRMVRDMGFYTIYPKPKNSKRYHAQYKALLTQKVEHQQLKKFISCLDIGGAL</sequence>
<dbReference type="Proteomes" id="UP000465601">
    <property type="component" value="Unassembled WGS sequence"/>
</dbReference>
<accession>A0A833MAD1</accession>
<organism evidence="1 2">
    <name type="scientific">Alkaliphilus serpentinus</name>
    <dbReference type="NCBI Taxonomy" id="1482731"/>
    <lineage>
        <taxon>Bacteria</taxon>
        <taxon>Bacillati</taxon>
        <taxon>Bacillota</taxon>
        <taxon>Clostridia</taxon>
        <taxon>Peptostreptococcales</taxon>
        <taxon>Natronincolaceae</taxon>
        <taxon>Alkaliphilus</taxon>
    </lineage>
</organism>
<proteinExistence type="predicted"/>
<keyword evidence="2" id="KW-1185">Reference proteome</keyword>
<reference evidence="1 2" key="1">
    <citation type="submission" date="2019-10" db="EMBL/GenBank/DDBJ databases">
        <title>Alkaliphilus serpentinus sp. nov. and Alkaliphilus pronyensis sp. nov., two novel anaerobic alkaliphilic species isolated from the serpentinized-hosted hydrothermal field of the Prony Bay (New Caledonia).</title>
        <authorList>
            <person name="Postec A."/>
        </authorList>
    </citation>
    <scope>NUCLEOTIDE SEQUENCE [LARGE SCALE GENOMIC DNA]</scope>
    <source>
        <strain evidence="1 2">LacT</strain>
    </source>
</reference>
<dbReference type="AlphaFoldDB" id="A0A833MAD1"/>
<gene>
    <name evidence="1" type="ORF">F8153_06125</name>
</gene>
<name>A0A833MAD1_9FIRM</name>
<protein>
    <submittedName>
        <fullName evidence="1">Uncharacterized protein</fullName>
    </submittedName>
</protein>
<dbReference type="EMBL" id="WBZB01000016">
    <property type="protein sequence ID" value="KAB3530683.1"/>
    <property type="molecule type" value="Genomic_DNA"/>
</dbReference>
<evidence type="ECO:0000313" key="2">
    <source>
        <dbReference type="Proteomes" id="UP000465601"/>
    </source>
</evidence>